<evidence type="ECO:0000313" key="3">
    <source>
        <dbReference type="Proteomes" id="UP000298860"/>
    </source>
</evidence>
<organism evidence="2 3">
    <name type="scientific">Gandjariella thermophila</name>
    <dbReference type="NCBI Taxonomy" id="1931992"/>
    <lineage>
        <taxon>Bacteria</taxon>
        <taxon>Bacillati</taxon>
        <taxon>Actinomycetota</taxon>
        <taxon>Actinomycetes</taxon>
        <taxon>Pseudonocardiales</taxon>
        <taxon>Pseudonocardiaceae</taxon>
        <taxon>Gandjariella</taxon>
    </lineage>
</organism>
<dbReference type="RefSeq" id="WP_137813900.1">
    <property type="nucleotide sequence ID" value="NZ_BJFL01000009.1"/>
</dbReference>
<dbReference type="SUPFAM" id="SSF52507">
    <property type="entry name" value="Homo-oligomeric flavin-containing Cys decarboxylases, HFCD"/>
    <property type="match status" value="1"/>
</dbReference>
<dbReference type="InterPro" id="IPR036551">
    <property type="entry name" value="Flavin_trans-like"/>
</dbReference>
<dbReference type="PANTHER" id="PTHR14359:SF6">
    <property type="entry name" value="PHOSPHOPANTOTHENOYLCYSTEINE DECARBOXYLASE"/>
    <property type="match status" value="1"/>
</dbReference>
<protein>
    <submittedName>
        <fullName evidence="2">Flavoprotein</fullName>
    </submittedName>
</protein>
<dbReference type="GO" id="GO:0010181">
    <property type="term" value="F:FMN binding"/>
    <property type="evidence" value="ECO:0007669"/>
    <property type="project" value="TreeGrafter"/>
</dbReference>
<dbReference type="PANTHER" id="PTHR14359">
    <property type="entry name" value="HOMO-OLIGOMERIC FLAVIN CONTAINING CYS DECARBOXYLASE FAMILY"/>
    <property type="match status" value="1"/>
</dbReference>
<dbReference type="Pfam" id="PF02441">
    <property type="entry name" value="Flavoprotein"/>
    <property type="match status" value="1"/>
</dbReference>
<feature type="domain" description="Flavoprotein" evidence="1">
    <location>
        <begin position="7"/>
        <end position="143"/>
    </location>
</feature>
<accession>A0A4D4J731</accession>
<proteinExistence type="predicted"/>
<dbReference type="EMBL" id="BJFL01000009">
    <property type="protein sequence ID" value="GDY30810.1"/>
    <property type="molecule type" value="Genomic_DNA"/>
</dbReference>
<dbReference type="GO" id="GO:0071513">
    <property type="term" value="C:phosphopantothenoylcysteine decarboxylase complex"/>
    <property type="evidence" value="ECO:0007669"/>
    <property type="project" value="TreeGrafter"/>
</dbReference>
<dbReference type="InterPro" id="IPR003382">
    <property type="entry name" value="Flavoprotein"/>
</dbReference>
<dbReference type="Proteomes" id="UP000298860">
    <property type="component" value="Unassembled WGS sequence"/>
</dbReference>
<evidence type="ECO:0000259" key="1">
    <source>
        <dbReference type="Pfam" id="PF02441"/>
    </source>
</evidence>
<dbReference type="OrthoDB" id="161343at2"/>
<evidence type="ECO:0000313" key="2">
    <source>
        <dbReference type="EMBL" id="GDY30810.1"/>
    </source>
</evidence>
<sequence>MGARVLGVVGCGAAGVQELLPRLVHPARRAGWTVAVTLTPTAGRWLRELGLLAEIERVTGFVARVEPRRSPLELSPHPPADCYVVAPASANTVAKLALGIADNQALTQVNEAIGTADVAVVVAPRVNEAHARHPAWQGHLATLRDAGVHLVSGDGVWSPPEPSDGQAAGEPPWTAILDAIDAAVPAR</sequence>
<comment type="caution">
    <text evidence="2">The sequence shown here is derived from an EMBL/GenBank/DDBJ whole genome shotgun (WGS) entry which is preliminary data.</text>
</comment>
<dbReference type="Gene3D" id="3.40.50.1950">
    <property type="entry name" value="Flavin prenyltransferase-like"/>
    <property type="match status" value="1"/>
</dbReference>
<dbReference type="GO" id="GO:0004633">
    <property type="term" value="F:phosphopantothenoylcysteine decarboxylase activity"/>
    <property type="evidence" value="ECO:0007669"/>
    <property type="project" value="TreeGrafter"/>
</dbReference>
<keyword evidence="3" id="KW-1185">Reference proteome</keyword>
<gene>
    <name evidence="2" type="ORF">GTS_24430</name>
</gene>
<dbReference type="GO" id="GO:0015937">
    <property type="term" value="P:coenzyme A biosynthetic process"/>
    <property type="evidence" value="ECO:0007669"/>
    <property type="project" value="TreeGrafter"/>
</dbReference>
<name>A0A4D4J731_9PSEU</name>
<reference evidence="3" key="1">
    <citation type="submission" date="2019-04" db="EMBL/GenBank/DDBJ databases">
        <title>Draft genome sequence of Pseudonocardiaceae bacterium SL3-2-4.</title>
        <authorList>
            <person name="Ningsih F."/>
            <person name="Yokota A."/>
            <person name="Sakai Y."/>
            <person name="Nanatani K."/>
            <person name="Yabe S."/>
            <person name="Oetari A."/>
            <person name="Sjamsuridzal W."/>
        </authorList>
    </citation>
    <scope>NUCLEOTIDE SEQUENCE [LARGE SCALE GENOMIC DNA]</scope>
    <source>
        <strain evidence="3">SL3-2-4</strain>
    </source>
</reference>
<dbReference type="AlphaFoldDB" id="A0A4D4J731"/>